<dbReference type="Proteomes" id="UP000824062">
    <property type="component" value="Unassembled WGS sequence"/>
</dbReference>
<dbReference type="AlphaFoldDB" id="A0A9D2EX38"/>
<feature type="domain" description="Glycosyltransferase 2-like" evidence="3">
    <location>
        <begin position="10"/>
        <end position="158"/>
    </location>
</feature>
<feature type="transmembrane region" description="Helical" evidence="2">
    <location>
        <begin position="208"/>
        <end position="227"/>
    </location>
</feature>
<dbReference type="Gene3D" id="3.90.550.10">
    <property type="entry name" value="Spore Coat Polysaccharide Biosynthesis Protein SpsA, Chain A"/>
    <property type="match status" value="1"/>
</dbReference>
<evidence type="ECO:0000256" key="1">
    <source>
        <dbReference type="ARBA" id="ARBA00006739"/>
    </source>
</evidence>
<keyword evidence="2" id="KW-0812">Transmembrane</keyword>
<sequence>MSARAPRVLVVIPCYNEQDSVVATVKKVSQLGYDYVVINDGSTDATLELCRRAGFNVLDLPQNLGIGGAVQAGHKYARRFGYDIDVQVDGDGQHDPLFIKNVVRLVEEGADLAIGSRFIDGAEGFRSTFLRRVGIAWLSFWLRLFTGRRVTDPTSGFRACGPRAIDLFCRDYPSDYPEPESIAKALKLGLNVVETPVRMLERQGGRSSIGGLGTIYFMIKVSLAIWISCWSTRGERS</sequence>
<dbReference type="PANTHER" id="PTHR48090">
    <property type="entry name" value="UNDECAPRENYL-PHOSPHATE 4-DEOXY-4-FORMAMIDO-L-ARABINOSE TRANSFERASE-RELATED"/>
    <property type="match status" value="1"/>
</dbReference>
<dbReference type="SUPFAM" id="SSF53448">
    <property type="entry name" value="Nucleotide-diphospho-sugar transferases"/>
    <property type="match status" value="1"/>
</dbReference>
<proteinExistence type="inferred from homology"/>
<reference evidence="4" key="1">
    <citation type="journal article" date="2021" name="PeerJ">
        <title>Extensive microbial diversity within the chicken gut microbiome revealed by metagenomics and culture.</title>
        <authorList>
            <person name="Gilroy R."/>
            <person name="Ravi A."/>
            <person name="Getino M."/>
            <person name="Pursley I."/>
            <person name="Horton D.L."/>
            <person name="Alikhan N.F."/>
            <person name="Baker D."/>
            <person name="Gharbi K."/>
            <person name="Hall N."/>
            <person name="Watson M."/>
            <person name="Adriaenssens E.M."/>
            <person name="Foster-Nyarko E."/>
            <person name="Jarju S."/>
            <person name="Secka A."/>
            <person name="Antonio M."/>
            <person name="Oren A."/>
            <person name="Chaudhuri R.R."/>
            <person name="La Ragione R."/>
            <person name="Hildebrand F."/>
            <person name="Pallen M.J."/>
        </authorList>
    </citation>
    <scope>NUCLEOTIDE SEQUENCE</scope>
    <source>
        <strain evidence="4">ChiHjej12B11-14209</strain>
    </source>
</reference>
<dbReference type="Pfam" id="PF00535">
    <property type="entry name" value="Glycos_transf_2"/>
    <property type="match status" value="1"/>
</dbReference>
<keyword evidence="2" id="KW-1133">Transmembrane helix</keyword>
<evidence type="ECO:0000313" key="4">
    <source>
        <dbReference type="EMBL" id="HIZ45514.1"/>
    </source>
</evidence>
<gene>
    <name evidence="4" type="ORF">IAA19_00610</name>
</gene>
<accession>A0A9D2EX38</accession>
<reference evidence="4" key="2">
    <citation type="submission" date="2021-04" db="EMBL/GenBank/DDBJ databases">
        <authorList>
            <person name="Gilroy R."/>
        </authorList>
    </citation>
    <scope>NUCLEOTIDE SEQUENCE</scope>
    <source>
        <strain evidence="4">ChiHjej12B11-14209</strain>
    </source>
</reference>
<evidence type="ECO:0000256" key="2">
    <source>
        <dbReference type="SAM" id="Phobius"/>
    </source>
</evidence>
<dbReference type="InterPro" id="IPR029044">
    <property type="entry name" value="Nucleotide-diphossugar_trans"/>
</dbReference>
<protein>
    <submittedName>
        <fullName evidence="4">Glycosyltransferase family 2 protein</fullName>
    </submittedName>
</protein>
<organism evidence="4 5">
    <name type="scientific">Candidatus Olsenella pullistercoris</name>
    <dbReference type="NCBI Taxonomy" id="2838712"/>
    <lineage>
        <taxon>Bacteria</taxon>
        <taxon>Bacillati</taxon>
        <taxon>Actinomycetota</taxon>
        <taxon>Coriobacteriia</taxon>
        <taxon>Coriobacteriales</taxon>
        <taxon>Atopobiaceae</taxon>
        <taxon>Olsenella</taxon>
    </lineage>
</organism>
<keyword evidence="2" id="KW-0472">Membrane</keyword>
<dbReference type="PANTHER" id="PTHR48090:SF7">
    <property type="entry name" value="RFBJ PROTEIN"/>
    <property type="match status" value="1"/>
</dbReference>
<comment type="similarity">
    <text evidence="1">Belongs to the glycosyltransferase 2 family.</text>
</comment>
<evidence type="ECO:0000313" key="5">
    <source>
        <dbReference type="Proteomes" id="UP000824062"/>
    </source>
</evidence>
<name>A0A9D2EX38_9ACTN</name>
<dbReference type="InterPro" id="IPR001173">
    <property type="entry name" value="Glyco_trans_2-like"/>
</dbReference>
<comment type="caution">
    <text evidence="4">The sequence shown here is derived from an EMBL/GenBank/DDBJ whole genome shotgun (WGS) entry which is preliminary data.</text>
</comment>
<evidence type="ECO:0000259" key="3">
    <source>
        <dbReference type="Pfam" id="PF00535"/>
    </source>
</evidence>
<dbReference type="CDD" id="cd04179">
    <property type="entry name" value="DPM_DPG-synthase_like"/>
    <property type="match status" value="1"/>
</dbReference>
<dbReference type="InterPro" id="IPR050256">
    <property type="entry name" value="Glycosyltransferase_2"/>
</dbReference>
<dbReference type="EMBL" id="DXBM01000010">
    <property type="protein sequence ID" value="HIZ45514.1"/>
    <property type="molecule type" value="Genomic_DNA"/>
</dbReference>